<comment type="caution">
    <text evidence="2">The sequence shown here is derived from an EMBL/GenBank/DDBJ whole genome shotgun (WGS) entry which is preliminary data.</text>
</comment>
<feature type="compositionally biased region" description="Gly residues" evidence="1">
    <location>
        <begin position="31"/>
        <end position="41"/>
    </location>
</feature>
<feature type="non-terminal residue" evidence="2">
    <location>
        <position position="270"/>
    </location>
</feature>
<feature type="compositionally biased region" description="Basic residues" evidence="1">
    <location>
        <begin position="251"/>
        <end position="262"/>
    </location>
</feature>
<dbReference type="Pfam" id="PF15265">
    <property type="entry name" value="FAM196"/>
    <property type="match status" value="1"/>
</dbReference>
<protein>
    <recommendedName>
        <fullName evidence="4">Protein FAM196A</fullName>
    </recommendedName>
</protein>
<feature type="region of interest" description="Disordered" evidence="1">
    <location>
        <begin position="83"/>
        <end position="134"/>
    </location>
</feature>
<name>A0AAD7R893_9TELE</name>
<sequence>GRPAANCSDAATRSESSPVAEYRVRPRQRRGGGGGGGGGGSATKPLSFGEASPRLALQRDAGSLKVTGPIAWNSLTQVECLESPAQASSRRRRRGPPQLNGLRSQSQSQTLPLPRARPQCHSRPPGATEGGGEEEACRQIVAVAQDGDLKAQLQAMEGLISSSQETIKVLLGVIQELEKGEAQRAGLSYRTGQDTANCDTCRNSACIIYSVELDFKQQEDKLQPVMKRLCPTDDLPFPSLPYPPEPFASTPRRKSKTESKKHGRWKLWFL</sequence>
<dbReference type="PANTHER" id="PTHR28682">
    <property type="entry name" value="INHIBITORY SYNAPTIC FACTOR 2A-RELATED"/>
    <property type="match status" value="1"/>
</dbReference>
<dbReference type="PANTHER" id="PTHR28682:SF1">
    <property type="entry name" value="INHIBITORY SYNAPTIC FACTOR 2A"/>
    <property type="match status" value="1"/>
</dbReference>
<reference evidence="2" key="1">
    <citation type="journal article" date="2023" name="Science">
        <title>Genome structures resolve the early diversification of teleost fishes.</title>
        <authorList>
            <person name="Parey E."/>
            <person name="Louis A."/>
            <person name="Montfort J."/>
            <person name="Bouchez O."/>
            <person name="Roques C."/>
            <person name="Iampietro C."/>
            <person name="Lluch J."/>
            <person name="Castinel A."/>
            <person name="Donnadieu C."/>
            <person name="Desvignes T."/>
            <person name="Floi Bucao C."/>
            <person name="Jouanno E."/>
            <person name="Wen M."/>
            <person name="Mejri S."/>
            <person name="Dirks R."/>
            <person name="Jansen H."/>
            <person name="Henkel C."/>
            <person name="Chen W.J."/>
            <person name="Zahm M."/>
            <person name="Cabau C."/>
            <person name="Klopp C."/>
            <person name="Thompson A.W."/>
            <person name="Robinson-Rechavi M."/>
            <person name="Braasch I."/>
            <person name="Lecointre G."/>
            <person name="Bobe J."/>
            <person name="Postlethwait J.H."/>
            <person name="Berthelot C."/>
            <person name="Roest Crollius H."/>
            <person name="Guiguen Y."/>
        </authorList>
    </citation>
    <scope>NUCLEOTIDE SEQUENCE</scope>
    <source>
        <strain evidence="2">NC1722</strain>
    </source>
</reference>
<dbReference type="InterPro" id="IPR029337">
    <property type="entry name" value="INSYN2"/>
</dbReference>
<accession>A0AAD7R893</accession>
<dbReference type="GO" id="GO:0060080">
    <property type="term" value="P:inhibitory postsynaptic potential"/>
    <property type="evidence" value="ECO:0007669"/>
    <property type="project" value="TreeGrafter"/>
</dbReference>
<dbReference type="EMBL" id="JAINUG010000545">
    <property type="protein sequence ID" value="KAJ8366780.1"/>
    <property type="molecule type" value="Genomic_DNA"/>
</dbReference>
<dbReference type="GO" id="GO:0014069">
    <property type="term" value="C:postsynaptic density"/>
    <property type="evidence" value="ECO:0007669"/>
    <property type="project" value="TreeGrafter"/>
</dbReference>
<feature type="region of interest" description="Disordered" evidence="1">
    <location>
        <begin position="240"/>
        <end position="262"/>
    </location>
</feature>
<dbReference type="Proteomes" id="UP001221898">
    <property type="component" value="Unassembled WGS sequence"/>
</dbReference>
<evidence type="ECO:0008006" key="4">
    <source>
        <dbReference type="Google" id="ProtNLM"/>
    </source>
</evidence>
<evidence type="ECO:0000313" key="2">
    <source>
        <dbReference type="EMBL" id="KAJ8366780.1"/>
    </source>
</evidence>
<organism evidence="2 3">
    <name type="scientific">Aldrovandia affinis</name>
    <dbReference type="NCBI Taxonomy" id="143900"/>
    <lineage>
        <taxon>Eukaryota</taxon>
        <taxon>Metazoa</taxon>
        <taxon>Chordata</taxon>
        <taxon>Craniata</taxon>
        <taxon>Vertebrata</taxon>
        <taxon>Euteleostomi</taxon>
        <taxon>Actinopterygii</taxon>
        <taxon>Neopterygii</taxon>
        <taxon>Teleostei</taxon>
        <taxon>Notacanthiformes</taxon>
        <taxon>Halosauridae</taxon>
        <taxon>Aldrovandia</taxon>
    </lineage>
</organism>
<evidence type="ECO:0000313" key="3">
    <source>
        <dbReference type="Proteomes" id="UP001221898"/>
    </source>
</evidence>
<dbReference type="AlphaFoldDB" id="A0AAD7R893"/>
<keyword evidence="3" id="KW-1185">Reference proteome</keyword>
<proteinExistence type="predicted"/>
<gene>
    <name evidence="2" type="ORF">AAFF_G00342420</name>
</gene>
<evidence type="ECO:0000256" key="1">
    <source>
        <dbReference type="SAM" id="MobiDB-lite"/>
    </source>
</evidence>
<feature type="region of interest" description="Disordered" evidence="1">
    <location>
        <begin position="1"/>
        <end position="54"/>
    </location>
</feature>